<dbReference type="RefSeq" id="WP_035906892.1">
    <property type="nucleotide sequence ID" value="NZ_AVPK01000011.1"/>
</dbReference>
<evidence type="ECO:0000256" key="1">
    <source>
        <dbReference type="ARBA" id="ARBA00006479"/>
    </source>
</evidence>
<protein>
    <recommendedName>
        <fullName evidence="2">HTH marR-type domain-containing protein</fullName>
    </recommendedName>
</protein>
<dbReference type="InterPro" id="IPR043129">
    <property type="entry name" value="ATPase_NBD"/>
</dbReference>
<dbReference type="GO" id="GO:0019262">
    <property type="term" value="P:N-acetylneuraminate catabolic process"/>
    <property type="evidence" value="ECO:0007669"/>
    <property type="project" value="TreeGrafter"/>
</dbReference>
<gene>
    <name evidence="3" type="ORF">N803_05510</name>
</gene>
<dbReference type="eggNOG" id="COG0640">
    <property type="taxonomic scope" value="Bacteria"/>
</dbReference>
<dbReference type="InterPro" id="IPR000600">
    <property type="entry name" value="ROK"/>
</dbReference>
<name>A0A0A0JG29_9MICO</name>
<dbReference type="Pfam" id="PF12802">
    <property type="entry name" value="MarR_2"/>
    <property type="match status" value="1"/>
</dbReference>
<dbReference type="AlphaFoldDB" id="A0A0A0JG29"/>
<dbReference type="GO" id="GO:0003700">
    <property type="term" value="F:DNA-binding transcription factor activity"/>
    <property type="evidence" value="ECO:0007669"/>
    <property type="project" value="InterPro"/>
</dbReference>
<dbReference type="InterPro" id="IPR036390">
    <property type="entry name" value="WH_DNA-bd_sf"/>
</dbReference>
<dbReference type="CDD" id="cd23763">
    <property type="entry name" value="ASKHA_ATPase_ROK"/>
    <property type="match status" value="1"/>
</dbReference>
<dbReference type="STRING" id="1385521.N803_05510"/>
<feature type="domain" description="HTH marR-type" evidence="2">
    <location>
        <begin position="17"/>
        <end position="68"/>
    </location>
</feature>
<sequence length="384" mass="39638">MTVDLPSLGLLRSLSDRHVLSVVASAGQLTRAAAASATGLSKPTVSQSVARLLESGVLVEGERTSGGRGRAGTYLTVNDAAGCALAIQAGPTGVVGETLALDGRVLATRRRTVPVPVTGGALGSALRKVCRSLTSASPGPIRAVTLSVADPVDRRTGRVVEFPASPFLVGELDPVGILAPLLPAEVHPVIDNDVSWALLAERTHGVAADTDDVLQLYLDEGMGAAMWVGGRPLHGARGLAGEIAYARTSTTGRATTTPTSGTLMDAVEALGYLREGTRAIDVDELIDDLDRATGQSRRLATAIAEITVAHAYLLDPELVVLSGRWGRHTEVVNAVTTAIGDAGGVQARVATAEVTEDAALVGARTAALGELLRTWTPEPRAVPR</sequence>
<dbReference type="InterPro" id="IPR000835">
    <property type="entry name" value="HTH_MarR-typ"/>
</dbReference>
<comment type="similarity">
    <text evidence="1">Belongs to the ROK (NagC/XylR) family.</text>
</comment>
<proteinExistence type="inferred from homology"/>
<dbReference type="eggNOG" id="COG1940">
    <property type="taxonomic scope" value="Bacteria"/>
</dbReference>
<dbReference type="GO" id="GO:0009384">
    <property type="term" value="F:N-acylmannosamine kinase activity"/>
    <property type="evidence" value="ECO:0007669"/>
    <property type="project" value="TreeGrafter"/>
</dbReference>
<dbReference type="EMBL" id="AVPK01000011">
    <property type="protein sequence ID" value="KGN36400.1"/>
    <property type="molecule type" value="Genomic_DNA"/>
</dbReference>
<evidence type="ECO:0000259" key="2">
    <source>
        <dbReference type="Pfam" id="PF12802"/>
    </source>
</evidence>
<comment type="caution">
    <text evidence="3">The sequence shown here is derived from an EMBL/GenBank/DDBJ whole genome shotgun (WGS) entry which is preliminary data.</text>
</comment>
<dbReference type="SUPFAM" id="SSF46785">
    <property type="entry name" value="Winged helix' DNA-binding domain"/>
    <property type="match status" value="1"/>
</dbReference>
<dbReference type="PANTHER" id="PTHR18964">
    <property type="entry name" value="ROK (REPRESSOR, ORF, KINASE) FAMILY"/>
    <property type="match status" value="1"/>
</dbReference>
<dbReference type="InterPro" id="IPR036388">
    <property type="entry name" value="WH-like_DNA-bd_sf"/>
</dbReference>
<dbReference type="Proteomes" id="UP000030011">
    <property type="component" value="Unassembled WGS sequence"/>
</dbReference>
<dbReference type="Gene3D" id="1.10.10.10">
    <property type="entry name" value="Winged helix-like DNA-binding domain superfamily/Winged helix DNA-binding domain"/>
    <property type="match status" value="1"/>
</dbReference>
<dbReference type="SUPFAM" id="SSF53067">
    <property type="entry name" value="Actin-like ATPase domain"/>
    <property type="match status" value="1"/>
</dbReference>
<evidence type="ECO:0000313" key="3">
    <source>
        <dbReference type="EMBL" id="KGN36400.1"/>
    </source>
</evidence>
<dbReference type="PANTHER" id="PTHR18964:SF169">
    <property type="entry name" value="N-ACETYLMANNOSAMINE KINASE"/>
    <property type="match status" value="1"/>
</dbReference>
<keyword evidence="4" id="KW-1185">Reference proteome</keyword>
<reference evidence="3 4" key="1">
    <citation type="submission" date="2013-08" db="EMBL/GenBank/DDBJ databases">
        <title>The genome sequence of Knoellia subterranea.</title>
        <authorList>
            <person name="Zhu W."/>
            <person name="Wang G."/>
        </authorList>
    </citation>
    <scope>NUCLEOTIDE SEQUENCE [LARGE SCALE GENOMIC DNA]</scope>
    <source>
        <strain evidence="3 4">KCTC 19937</strain>
    </source>
</reference>
<dbReference type="Gene3D" id="3.30.420.40">
    <property type="match status" value="2"/>
</dbReference>
<accession>A0A0A0JG29</accession>
<organism evidence="3 4">
    <name type="scientific">Knoellia subterranea KCTC 19937</name>
    <dbReference type="NCBI Taxonomy" id="1385521"/>
    <lineage>
        <taxon>Bacteria</taxon>
        <taxon>Bacillati</taxon>
        <taxon>Actinomycetota</taxon>
        <taxon>Actinomycetes</taxon>
        <taxon>Micrococcales</taxon>
        <taxon>Intrasporangiaceae</taxon>
        <taxon>Knoellia</taxon>
    </lineage>
</organism>
<dbReference type="Pfam" id="PF00480">
    <property type="entry name" value="ROK"/>
    <property type="match status" value="1"/>
</dbReference>
<evidence type="ECO:0000313" key="4">
    <source>
        <dbReference type="Proteomes" id="UP000030011"/>
    </source>
</evidence>